<sequence>MTIAAFAAAHGNDYYGQMVEYLRMNGIVPPATAKQKLTAELEQNAQILATMNAAMNVHTFPVSNHSRRRNPDFASAGVLSVAPAPSS</sequence>
<accession>A0ABW1ECN2</accession>
<evidence type="ECO:0000313" key="1">
    <source>
        <dbReference type="EMBL" id="MFC5861843.1"/>
    </source>
</evidence>
<keyword evidence="2" id="KW-1185">Reference proteome</keyword>
<proteinExistence type="predicted"/>
<gene>
    <name evidence="1" type="ORF">ACFPT7_06030</name>
</gene>
<protein>
    <submittedName>
        <fullName evidence="1">Uncharacterized protein</fullName>
    </submittedName>
</protein>
<dbReference type="RefSeq" id="WP_263337539.1">
    <property type="nucleotide sequence ID" value="NZ_JAGSYH010000004.1"/>
</dbReference>
<name>A0ABW1ECN2_9BACT</name>
<dbReference type="Proteomes" id="UP001596091">
    <property type="component" value="Unassembled WGS sequence"/>
</dbReference>
<evidence type="ECO:0000313" key="2">
    <source>
        <dbReference type="Proteomes" id="UP001596091"/>
    </source>
</evidence>
<organism evidence="1 2">
    <name type="scientific">Acidicapsa dinghuensis</name>
    <dbReference type="NCBI Taxonomy" id="2218256"/>
    <lineage>
        <taxon>Bacteria</taxon>
        <taxon>Pseudomonadati</taxon>
        <taxon>Acidobacteriota</taxon>
        <taxon>Terriglobia</taxon>
        <taxon>Terriglobales</taxon>
        <taxon>Acidobacteriaceae</taxon>
        <taxon>Acidicapsa</taxon>
    </lineage>
</organism>
<reference evidence="2" key="1">
    <citation type="journal article" date="2019" name="Int. J. Syst. Evol. Microbiol.">
        <title>The Global Catalogue of Microorganisms (GCM) 10K type strain sequencing project: providing services to taxonomists for standard genome sequencing and annotation.</title>
        <authorList>
            <consortium name="The Broad Institute Genomics Platform"/>
            <consortium name="The Broad Institute Genome Sequencing Center for Infectious Disease"/>
            <person name="Wu L."/>
            <person name="Ma J."/>
        </authorList>
    </citation>
    <scope>NUCLEOTIDE SEQUENCE [LARGE SCALE GENOMIC DNA]</scope>
    <source>
        <strain evidence="2">JCM 4087</strain>
    </source>
</reference>
<comment type="caution">
    <text evidence="1">The sequence shown here is derived from an EMBL/GenBank/DDBJ whole genome shotgun (WGS) entry which is preliminary data.</text>
</comment>
<dbReference type="EMBL" id="JBHSPH010000002">
    <property type="protein sequence ID" value="MFC5861843.1"/>
    <property type="molecule type" value="Genomic_DNA"/>
</dbReference>